<protein>
    <submittedName>
        <fullName evidence="1">Nagb/rpia/CoA transferase-like protein</fullName>
    </submittedName>
</protein>
<dbReference type="Proteomes" id="UP000814033">
    <property type="component" value="Unassembled WGS sequence"/>
</dbReference>
<evidence type="ECO:0000313" key="2">
    <source>
        <dbReference type="Proteomes" id="UP000814033"/>
    </source>
</evidence>
<name>A0ACB8RXE9_9AGAM</name>
<gene>
    <name evidence="1" type="ORF">FA95DRAFT_1490829</name>
</gene>
<proteinExistence type="predicted"/>
<reference evidence="1" key="2">
    <citation type="journal article" date="2022" name="New Phytol.">
        <title>Evolutionary transition to the ectomycorrhizal habit in the genomes of a hyperdiverse lineage of mushroom-forming fungi.</title>
        <authorList>
            <person name="Looney B."/>
            <person name="Miyauchi S."/>
            <person name="Morin E."/>
            <person name="Drula E."/>
            <person name="Courty P.E."/>
            <person name="Kohler A."/>
            <person name="Kuo A."/>
            <person name="LaButti K."/>
            <person name="Pangilinan J."/>
            <person name="Lipzen A."/>
            <person name="Riley R."/>
            <person name="Andreopoulos W."/>
            <person name="He G."/>
            <person name="Johnson J."/>
            <person name="Nolan M."/>
            <person name="Tritt A."/>
            <person name="Barry K.W."/>
            <person name="Grigoriev I.V."/>
            <person name="Nagy L.G."/>
            <person name="Hibbett D."/>
            <person name="Henrissat B."/>
            <person name="Matheny P.B."/>
            <person name="Labbe J."/>
            <person name="Martin F.M."/>
        </authorList>
    </citation>
    <scope>NUCLEOTIDE SEQUENCE</scope>
    <source>
        <strain evidence="1">FP105234-sp</strain>
    </source>
</reference>
<keyword evidence="2" id="KW-1185">Reference proteome</keyword>
<reference evidence="1" key="1">
    <citation type="submission" date="2021-02" db="EMBL/GenBank/DDBJ databases">
        <authorList>
            <consortium name="DOE Joint Genome Institute"/>
            <person name="Ahrendt S."/>
            <person name="Looney B.P."/>
            <person name="Miyauchi S."/>
            <person name="Morin E."/>
            <person name="Drula E."/>
            <person name="Courty P.E."/>
            <person name="Chicoki N."/>
            <person name="Fauchery L."/>
            <person name="Kohler A."/>
            <person name="Kuo A."/>
            <person name="Labutti K."/>
            <person name="Pangilinan J."/>
            <person name="Lipzen A."/>
            <person name="Riley R."/>
            <person name="Andreopoulos W."/>
            <person name="He G."/>
            <person name="Johnson J."/>
            <person name="Barry K.W."/>
            <person name="Grigoriev I.V."/>
            <person name="Nagy L."/>
            <person name="Hibbett D."/>
            <person name="Henrissat B."/>
            <person name="Matheny P.B."/>
            <person name="Labbe J."/>
            <person name="Martin F."/>
        </authorList>
    </citation>
    <scope>NUCLEOTIDE SEQUENCE</scope>
    <source>
        <strain evidence="1">FP105234-sp</strain>
    </source>
</reference>
<dbReference type="EMBL" id="MU275886">
    <property type="protein sequence ID" value="KAI0048487.1"/>
    <property type="molecule type" value="Genomic_DNA"/>
</dbReference>
<organism evidence="1 2">
    <name type="scientific">Auriscalpium vulgare</name>
    <dbReference type="NCBI Taxonomy" id="40419"/>
    <lineage>
        <taxon>Eukaryota</taxon>
        <taxon>Fungi</taxon>
        <taxon>Dikarya</taxon>
        <taxon>Basidiomycota</taxon>
        <taxon>Agaricomycotina</taxon>
        <taxon>Agaricomycetes</taxon>
        <taxon>Russulales</taxon>
        <taxon>Auriscalpiaceae</taxon>
        <taxon>Auriscalpium</taxon>
    </lineage>
</organism>
<evidence type="ECO:0000313" key="1">
    <source>
        <dbReference type="EMBL" id="KAI0048487.1"/>
    </source>
</evidence>
<accession>A0ACB8RXE9</accession>
<comment type="caution">
    <text evidence="1">The sequence shown here is derived from an EMBL/GenBank/DDBJ whole genome shotgun (WGS) entry which is preliminary data.</text>
</comment>
<sequence>MATVQAHKRALRKAVAIRTKSLSPTDVESQSRQIADRVLSSPWFQRSRTVSCYLSMPTGEVDTAPLVHEILRLGKALFVPKIDVSTAGRMDLLRVYGEEDLASMPSGVWGIKEPTTHWREGPRAGAMDDSNDLLDLILVPGVAFDPSLARLGHGKGYYDRYITSYAAHAASKSAPRPLLVALSLREQLLESGAVPMSEHDWKMDFIVGPDGTLGNVGDEAIH</sequence>